<evidence type="ECO:0000256" key="8">
    <source>
        <dbReference type="SAM" id="MobiDB-lite"/>
    </source>
</evidence>
<evidence type="ECO:0000259" key="9">
    <source>
        <dbReference type="Pfam" id="PF00085"/>
    </source>
</evidence>
<dbReference type="Pfam" id="PF00085">
    <property type="entry name" value="Thioredoxin"/>
    <property type="match status" value="1"/>
</dbReference>
<evidence type="ECO:0000256" key="2">
    <source>
        <dbReference type="ARBA" id="ARBA00004319"/>
    </source>
</evidence>
<evidence type="ECO:0000256" key="7">
    <source>
        <dbReference type="ARBA" id="ARBA00023284"/>
    </source>
</evidence>
<dbReference type="Proteomes" id="UP000327013">
    <property type="component" value="Chromosome 5"/>
</dbReference>
<evidence type="ECO:0000256" key="1">
    <source>
        <dbReference type="ARBA" id="ARBA00001182"/>
    </source>
</evidence>
<dbReference type="AlphaFoldDB" id="A0A5N6R6D6"/>
<proteinExistence type="inferred from homology"/>
<evidence type="ECO:0000256" key="6">
    <source>
        <dbReference type="ARBA" id="ARBA00023235"/>
    </source>
</evidence>
<name>A0A5N6R6D6_9ROSI</name>
<evidence type="ECO:0000313" key="11">
    <source>
        <dbReference type="Proteomes" id="UP000327013"/>
    </source>
</evidence>
<evidence type="ECO:0000256" key="3">
    <source>
        <dbReference type="ARBA" id="ARBA00006347"/>
    </source>
</evidence>
<dbReference type="InterPro" id="IPR036249">
    <property type="entry name" value="Thioredoxin-like_sf"/>
</dbReference>
<comment type="subcellular location">
    <subcellularLocation>
        <location evidence="2">Endoplasmic reticulum lumen</location>
    </subcellularLocation>
</comment>
<dbReference type="GO" id="GO:0006457">
    <property type="term" value="P:protein folding"/>
    <property type="evidence" value="ECO:0007669"/>
    <property type="project" value="TreeGrafter"/>
</dbReference>
<dbReference type="GO" id="GO:0034976">
    <property type="term" value="P:response to endoplasmic reticulum stress"/>
    <property type="evidence" value="ECO:0007669"/>
    <property type="project" value="TreeGrafter"/>
</dbReference>
<dbReference type="PANTHER" id="PTHR18929">
    <property type="entry name" value="PROTEIN DISULFIDE ISOMERASE"/>
    <property type="match status" value="1"/>
</dbReference>
<gene>
    <name evidence="10" type="ORF">FH972_012184</name>
</gene>
<organism evidence="10 11">
    <name type="scientific">Carpinus fangiana</name>
    <dbReference type="NCBI Taxonomy" id="176857"/>
    <lineage>
        <taxon>Eukaryota</taxon>
        <taxon>Viridiplantae</taxon>
        <taxon>Streptophyta</taxon>
        <taxon>Embryophyta</taxon>
        <taxon>Tracheophyta</taxon>
        <taxon>Spermatophyta</taxon>
        <taxon>Magnoliopsida</taxon>
        <taxon>eudicotyledons</taxon>
        <taxon>Gunneridae</taxon>
        <taxon>Pentapetalae</taxon>
        <taxon>rosids</taxon>
        <taxon>fabids</taxon>
        <taxon>Fagales</taxon>
        <taxon>Betulaceae</taxon>
        <taxon>Carpinus</taxon>
    </lineage>
</organism>
<dbReference type="InterPro" id="IPR013766">
    <property type="entry name" value="Thioredoxin_domain"/>
</dbReference>
<dbReference type="OrthoDB" id="427280at2759"/>
<dbReference type="GO" id="GO:0003756">
    <property type="term" value="F:protein disulfide isomerase activity"/>
    <property type="evidence" value="ECO:0007669"/>
    <property type="project" value="UniProtKB-EC"/>
</dbReference>
<evidence type="ECO:0000256" key="4">
    <source>
        <dbReference type="ARBA" id="ARBA00012723"/>
    </source>
</evidence>
<feature type="domain" description="Thioredoxin" evidence="9">
    <location>
        <begin position="15"/>
        <end position="110"/>
    </location>
</feature>
<protein>
    <recommendedName>
        <fullName evidence="4">protein disulfide-isomerase</fullName>
        <ecNumber evidence="4">5.3.4.1</ecNumber>
    </recommendedName>
</protein>
<keyword evidence="7" id="KW-0676">Redox-active center</keyword>
<dbReference type="GO" id="GO:0005788">
    <property type="term" value="C:endoplasmic reticulum lumen"/>
    <property type="evidence" value="ECO:0007669"/>
    <property type="project" value="UniProtKB-SubCell"/>
</dbReference>
<feature type="region of interest" description="Disordered" evidence="8">
    <location>
        <begin position="160"/>
        <end position="192"/>
    </location>
</feature>
<evidence type="ECO:0000313" key="10">
    <source>
        <dbReference type="EMBL" id="KAE8055337.1"/>
    </source>
</evidence>
<accession>A0A5N6R6D6</accession>
<reference evidence="10 11" key="1">
    <citation type="submission" date="2019-06" db="EMBL/GenBank/DDBJ databases">
        <title>A chromosomal-level reference genome of Carpinus fangiana (Coryloideae, Betulaceae).</title>
        <authorList>
            <person name="Yang X."/>
            <person name="Wang Z."/>
            <person name="Zhang L."/>
            <person name="Hao G."/>
            <person name="Liu J."/>
            <person name="Yang Y."/>
        </authorList>
    </citation>
    <scope>NUCLEOTIDE SEQUENCE [LARGE SCALE GENOMIC DNA]</scope>
    <source>
        <strain evidence="10">Cfa_2016G</strain>
        <tissue evidence="10">Leaf</tissue>
    </source>
</reference>
<dbReference type="EC" id="5.3.4.1" evidence="4"/>
<keyword evidence="11" id="KW-1185">Reference proteome</keyword>
<dbReference type="SUPFAM" id="SSF52833">
    <property type="entry name" value="Thioredoxin-like"/>
    <property type="match status" value="1"/>
</dbReference>
<feature type="compositionally biased region" description="Basic and acidic residues" evidence="8">
    <location>
        <begin position="160"/>
        <end position="176"/>
    </location>
</feature>
<sequence>MDGKVPPHKQLEPIFEATIEASNSEKNVLYVFCVPLNGNWIKLAQILNEVAFSYESDADVIIEKIDAVANNLLSYALEVYPTLVFKSASGKLLKFDGGRSKEDIINFIEKNQYNLPHKSHLKINSKGGMPSTKVDGMGSCHRRAEDVRRPGKDECFCNTDKNEEHHSHEDDVKVLERSGGTTPPSPSPIATPSVCSLILMDSLRRIGRPYLILDMARPRKSMDKNLTPMLGDNPRR</sequence>
<keyword evidence="6" id="KW-0413">Isomerase</keyword>
<dbReference type="Gene3D" id="3.40.30.10">
    <property type="entry name" value="Glutaredoxin"/>
    <property type="match status" value="1"/>
</dbReference>
<comment type="similarity">
    <text evidence="3">Belongs to the protein disulfide isomerase family.</text>
</comment>
<dbReference type="PANTHER" id="PTHR18929:SF132">
    <property type="entry name" value="PROTEIN DISULFIDE-ISOMERASE A3"/>
    <property type="match status" value="1"/>
</dbReference>
<dbReference type="EMBL" id="CM017325">
    <property type="protein sequence ID" value="KAE8055337.1"/>
    <property type="molecule type" value="Genomic_DNA"/>
</dbReference>
<evidence type="ECO:0000256" key="5">
    <source>
        <dbReference type="ARBA" id="ARBA00022824"/>
    </source>
</evidence>
<keyword evidence="5" id="KW-0256">Endoplasmic reticulum</keyword>
<comment type="catalytic activity">
    <reaction evidence="1">
        <text>Catalyzes the rearrangement of -S-S- bonds in proteins.</text>
        <dbReference type="EC" id="5.3.4.1"/>
    </reaction>
</comment>